<accession>A0AAP0AT49</accession>
<dbReference type="InterPro" id="IPR002213">
    <property type="entry name" value="UDP_glucos_trans"/>
</dbReference>
<dbReference type="Proteomes" id="UP001418222">
    <property type="component" value="Unassembled WGS sequence"/>
</dbReference>
<dbReference type="Pfam" id="PF00201">
    <property type="entry name" value="UDPGT"/>
    <property type="match status" value="1"/>
</dbReference>
<dbReference type="CDD" id="cd03784">
    <property type="entry name" value="GT1_Gtf-like"/>
    <property type="match status" value="1"/>
</dbReference>
<dbReference type="EMBL" id="JBBWWQ010000021">
    <property type="protein sequence ID" value="KAK8914035.1"/>
    <property type="molecule type" value="Genomic_DNA"/>
</dbReference>
<dbReference type="GO" id="GO:0080044">
    <property type="term" value="F:quercetin 7-O-glucosyltransferase activity"/>
    <property type="evidence" value="ECO:0007669"/>
    <property type="project" value="TreeGrafter"/>
</dbReference>
<dbReference type="GO" id="GO:0080043">
    <property type="term" value="F:quercetin 3-O-glucosyltransferase activity"/>
    <property type="evidence" value="ECO:0007669"/>
    <property type="project" value="TreeGrafter"/>
</dbReference>
<evidence type="ECO:0000256" key="4">
    <source>
        <dbReference type="RuleBase" id="RU003718"/>
    </source>
</evidence>
<dbReference type="Gene3D" id="3.40.50.2000">
    <property type="entry name" value="Glycogen Phosphorylase B"/>
    <property type="match status" value="2"/>
</dbReference>
<keyword evidence="3 4" id="KW-0808">Transferase</keyword>
<dbReference type="SUPFAM" id="SSF53756">
    <property type="entry name" value="UDP-Glycosyltransferase/glycogen phosphorylase"/>
    <property type="match status" value="1"/>
</dbReference>
<comment type="caution">
    <text evidence="6">The sequence shown here is derived from an EMBL/GenBank/DDBJ whole genome shotgun (WGS) entry which is preliminary data.</text>
</comment>
<keyword evidence="7" id="KW-1185">Reference proteome</keyword>
<evidence type="ECO:0000313" key="6">
    <source>
        <dbReference type="EMBL" id="KAK8914035.1"/>
    </source>
</evidence>
<dbReference type="EC" id="2.4.1.-" evidence="5"/>
<reference evidence="6 7" key="1">
    <citation type="journal article" date="2022" name="Nat. Plants">
        <title>Genomes of leafy and leafless Platanthera orchids illuminate the evolution of mycoheterotrophy.</title>
        <authorList>
            <person name="Li M.H."/>
            <person name="Liu K.W."/>
            <person name="Li Z."/>
            <person name="Lu H.C."/>
            <person name="Ye Q.L."/>
            <person name="Zhang D."/>
            <person name="Wang J.Y."/>
            <person name="Li Y.F."/>
            <person name="Zhong Z.M."/>
            <person name="Liu X."/>
            <person name="Yu X."/>
            <person name="Liu D.K."/>
            <person name="Tu X.D."/>
            <person name="Liu B."/>
            <person name="Hao Y."/>
            <person name="Liao X.Y."/>
            <person name="Jiang Y.T."/>
            <person name="Sun W.H."/>
            <person name="Chen J."/>
            <person name="Chen Y.Q."/>
            <person name="Ai Y."/>
            <person name="Zhai J.W."/>
            <person name="Wu S.S."/>
            <person name="Zhou Z."/>
            <person name="Hsiao Y.Y."/>
            <person name="Wu W.L."/>
            <person name="Chen Y.Y."/>
            <person name="Lin Y.F."/>
            <person name="Hsu J.L."/>
            <person name="Li C.Y."/>
            <person name="Wang Z.W."/>
            <person name="Zhao X."/>
            <person name="Zhong W.Y."/>
            <person name="Ma X.K."/>
            <person name="Ma L."/>
            <person name="Huang J."/>
            <person name="Chen G.Z."/>
            <person name="Huang M.Z."/>
            <person name="Huang L."/>
            <person name="Peng D.H."/>
            <person name="Luo Y.B."/>
            <person name="Zou S.Q."/>
            <person name="Chen S.P."/>
            <person name="Lan S."/>
            <person name="Tsai W.C."/>
            <person name="Van de Peer Y."/>
            <person name="Liu Z.J."/>
        </authorList>
    </citation>
    <scope>NUCLEOTIDE SEQUENCE [LARGE SCALE GENOMIC DNA]</scope>
    <source>
        <strain evidence="6">Lor287</strain>
    </source>
</reference>
<name>A0AAP0AT49_9ASPA</name>
<sequence>MDSIHPTEAAAACRTCHIAAIPYPGRGHMNPMMNLCRLLDGRDNITVTVIVTDEWLNLLSSETPPPHLKSNVQLRSIPNVLPSERSRGDNYTEFMNAVFTKMSEPVGRLLDGLDPPADVVVADALLLWVVDLCKQRNLPVVALWTESASVLWALNTFERLHAADQLPADFSGHKALAYLPNVSTTRLANFQMGATDFDILRSFVRKYYWFRTTAHSLIMSSFDEIESSAMDEIRSEFSLPIYQVGPLIPHMLLPASPSLPDYFSWLDSRPKSSVLYVSLGSFLPISASQMDEIVAGLAGSGIPFLLVSRDSKLCRPDGVEGSAGLVVPWCDQLRVLRHPSVGGFLTHCGWNSTLEALYAGVPMIAFPLFWDQEPNSKLVVEEWGIGRRLKDKDENLTSELTASKVKRFMDLDDEESKCMRDRSEKMKEICWEALNAGGSSSQNLQGFLDQITNKCC</sequence>
<dbReference type="PANTHER" id="PTHR11926:SF1494">
    <property type="entry name" value="FLAVONOL 3-O-GLUCOSYLTRANSFERASE UGT76E12-RELATED"/>
    <property type="match status" value="1"/>
</dbReference>
<evidence type="ECO:0000256" key="1">
    <source>
        <dbReference type="ARBA" id="ARBA00009995"/>
    </source>
</evidence>
<dbReference type="PROSITE" id="PS00375">
    <property type="entry name" value="UDPGT"/>
    <property type="match status" value="1"/>
</dbReference>
<evidence type="ECO:0000313" key="7">
    <source>
        <dbReference type="Proteomes" id="UP001418222"/>
    </source>
</evidence>
<organism evidence="6 7">
    <name type="scientific">Platanthera zijinensis</name>
    <dbReference type="NCBI Taxonomy" id="2320716"/>
    <lineage>
        <taxon>Eukaryota</taxon>
        <taxon>Viridiplantae</taxon>
        <taxon>Streptophyta</taxon>
        <taxon>Embryophyta</taxon>
        <taxon>Tracheophyta</taxon>
        <taxon>Spermatophyta</taxon>
        <taxon>Magnoliopsida</taxon>
        <taxon>Liliopsida</taxon>
        <taxon>Asparagales</taxon>
        <taxon>Orchidaceae</taxon>
        <taxon>Orchidoideae</taxon>
        <taxon>Orchideae</taxon>
        <taxon>Orchidinae</taxon>
        <taxon>Platanthera</taxon>
    </lineage>
</organism>
<keyword evidence="2 4" id="KW-0328">Glycosyltransferase</keyword>
<proteinExistence type="inferred from homology"/>
<dbReference type="AlphaFoldDB" id="A0AAP0AT49"/>
<evidence type="ECO:0000256" key="3">
    <source>
        <dbReference type="ARBA" id="ARBA00022679"/>
    </source>
</evidence>
<dbReference type="PANTHER" id="PTHR11926">
    <property type="entry name" value="GLUCOSYL/GLUCURONOSYL TRANSFERASES"/>
    <property type="match status" value="1"/>
</dbReference>
<evidence type="ECO:0000256" key="2">
    <source>
        <dbReference type="ARBA" id="ARBA00022676"/>
    </source>
</evidence>
<gene>
    <name evidence="6" type="primary">UGT87A1</name>
    <name evidence="6" type="ORF">KSP39_PZI023676</name>
</gene>
<dbReference type="InterPro" id="IPR035595">
    <property type="entry name" value="UDP_glycos_trans_CS"/>
</dbReference>
<comment type="similarity">
    <text evidence="1 4">Belongs to the UDP-glycosyltransferase family.</text>
</comment>
<evidence type="ECO:0000256" key="5">
    <source>
        <dbReference type="RuleBase" id="RU362057"/>
    </source>
</evidence>
<protein>
    <recommendedName>
        <fullName evidence="5">Glycosyltransferase</fullName>
        <ecNumber evidence="5">2.4.1.-</ecNumber>
    </recommendedName>
</protein>